<reference evidence="2" key="1">
    <citation type="submission" date="2019-11" db="EMBL/GenBank/DDBJ databases">
        <authorList>
            <person name="Feng L."/>
        </authorList>
    </citation>
    <scope>NUCLEOTIDE SEQUENCE</scope>
    <source>
        <strain evidence="2">BgluceraseaLFYP119</strain>
    </source>
</reference>
<evidence type="ECO:0000313" key="2">
    <source>
        <dbReference type="EMBL" id="VYS93699.1"/>
    </source>
</evidence>
<organism evidence="2">
    <name type="scientific">Blautia glucerasea</name>
    <dbReference type="NCBI Taxonomy" id="536633"/>
    <lineage>
        <taxon>Bacteria</taxon>
        <taxon>Bacillati</taxon>
        <taxon>Bacillota</taxon>
        <taxon>Clostridia</taxon>
        <taxon>Lachnospirales</taxon>
        <taxon>Lachnospiraceae</taxon>
        <taxon>Blautia</taxon>
    </lineage>
</organism>
<name>A0A6N2SKV6_9FIRM</name>
<protein>
    <submittedName>
        <fullName evidence="2">Uncharacterized protein</fullName>
    </submittedName>
</protein>
<dbReference type="AlphaFoldDB" id="A0A6N2SKV6"/>
<sequence length="146" mass="17014">MLEQKDIEILKSLMQEVVKESEENILNKVDERISASEESILSKVDERVSASEESILSKVDERISASEHTVLSKMDERISASENLVLNELDRVQTHLEKEVDEVRENLDEMKQFYRINKLESDNTTLLLQMYNNMQKEIEEIKTKIA</sequence>
<feature type="coiled-coil region" evidence="1">
    <location>
        <begin position="86"/>
        <end position="113"/>
    </location>
</feature>
<accession>A0A6N2SKV6</accession>
<evidence type="ECO:0000256" key="1">
    <source>
        <dbReference type="SAM" id="Coils"/>
    </source>
</evidence>
<keyword evidence="1" id="KW-0175">Coiled coil</keyword>
<proteinExistence type="predicted"/>
<gene>
    <name evidence="2" type="ORF">BGLFYP119_01179</name>
</gene>
<dbReference type="RefSeq" id="WP_156353521.1">
    <property type="nucleotide sequence ID" value="NZ_CACRST010000010.1"/>
</dbReference>
<dbReference type="EMBL" id="CACRST010000010">
    <property type="protein sequence ID" value="VYS93699.1"/>
    <property type="molecule type" value="Genomic_DNA"/>
</dbReference>